<dbReference type="STRING" id="1229831.M832_06230"/>
<dbReference type="InterPro" id="IPR045567">
    <property type="entry name" value="CofH/MnqC-like_C"/>
</dbReference>
<dbReference type="GO" id="GO:0005506">
    <property type="term" value="F:iron ion binding"/>
    <property type="evidence" value="ECO:0007669"/>
    <property type="project" value="UniProtKB-UniRule"/>
</dbReference>
<dbReference type="eggNOG" id="COG1060">
    <property type="taxonomic scope" value="Bacteria"/>
</dbReference>
<feature type="binding site" evidence="8">
    <location>
        <position position="134"/>
    </location>
    <ligand>
        <name>(3R)-3-methyl-D-ornithine</name>
        <dbReference type="ChEBI" id="CHEBI:64642"/>
    </ligand>
</feature>
<reference evidence="10 11" key="1">
    <citation type="journal article" date="2014" name="Syst. Appl. Microbiol.">
        <title>Evidence for the existence of two new members of the family Chlamydiaceae and proposal of Chlamydia avium sp. nov. and Chlamydia gallinacea sp. nov.</title>
        <authorList>
            <person name="Sachse K."/>
            <person name="Laroucau K."/>
            <person name="Riege K."/>
            <person name="Wehner S."/>
            <person name="Dilcher M."/>
            <person name="Creasy H.H."/>
            <person name="Weidmann M."/>
            <person name="Myers G."/>
            <person name="Vorimore F."/>
            <person name="Vicari N."/>
            <person name="Magnino S."/>
            <person name="Liebler-Tenorio E."/>
            <person name="Ruettger A."/>
            <person name="Bavoil P.M."/>
            <person name="Hufert F.T."/>
            <person name="Rossello-Mora R."/>
            <person name="Marz M."/>
        </authorList>
    </citation>
    <scope>NUCLEOTIDE SEQUENCE [LARGE SCALE GENOMIC DNA]</scope>
    <source>
        <strain evidence="10 11">10DC88</strain>
    </source>
</reference>
<dbReference type="NCBIfam" id="TIGR00423">
    <property type="entry name" value="CofH family radical SAM protein"/>
    <property type="match status" value="1"/>
</dbReference>
<dbReference type="Gene3D" id="3.20.20.70">
    <property type="entry name" value="Aldolase class I"/>
    <property type="match status" value="1"/>
</dbReference>
<evidence type="ECO:0000256" key="7">
    <source>
        <dbReference type="PIRSR" id="PIRSR004762-1"/>
    </source>
</evidence>
<dbReference type="Pfam" id="PF04055">
    <property type="entry name" value="Radical_SAM"/>
    <property type="match status" value="1"/>
</dbReference>
<dbReference type="SFLD" id="SFLDG01389">
    <property type="entry name" value="menaquinone_synthsis_involved"/>
    <property type="match status" value="1"/>
</dbReference>
<evidence type="ECO:0000256" key="4">
    <source>
        <dbReference type="ARBA" id="ARBA00023004"/>
    </source>
</evidence>
<dbReference type="Pfam" id="PF19288">
    <property type="entry name" value="CofH_C"/>
    <property type="match status" value="1"/>
</dbReference>
<evidence type="ECO:0000259" key="9">
    <source>
        <dbReference type="PROSITE" id="PS51918"/>
    </source>
</evidence>
<dbReference type="InterPro" id="IPR034405">
    <property type="entry name" value="F420"/>
</dbReference>
<evidence type="ECO:0000313" key="10">
    <source>
        <dbReference type="EMBL" id="AHK63486.1"/>
    </source>
</evidence>
<keyword evidence="6" id="KW-0474">Menaquinone biosynthesis</keyword>
<evidence type="ECO:0000256" key="1">
    <source>
        <dbReference type="ARBA" id="ARBA00022485"/>
    </source>
</evidence>
<dbReference type="SFLD" id="SFLDF00342">
    <property type="entry name" value="cyclic_dehypoxanthine_futalosi"/>
    <property type="match status" value="1"/>
</dbReference>
<organism evidence="10 11">
    <name type="scientific">Chlamydia avium 10DC88</name>
    <dbReference type="NCBI Taxonomy" id="1229831"/>
    <lineage>
        <taxon>Bacteria</taxon>
        <taxon>Pseudomonadati</taxon>
        <taxon>Chlamydiota</taxon>
        <taxon>Chlamydiia</taxon>
        <taxon>Chlamydiales</taxon>
        <taxon>Chlamydiaceae</taxon>
        <taxon>Chlamydia/Chlamydophila group</taxon>
        <taxon>Chlamydia</taxon>
    </lineage>
</organism>
<proteinExistence type="inferred from homology"/>
<feature type="domain" description="Radical SAM core" evidence="9">
    <location>
        <begin position="44"/>
        <end position="279"/>
    </location>
</feature>
<dbReference type="UniPathway" id="UPA00079"/>
<dbReference type="HOGENOM" id="CLU_040406_1_0_0"/>
<dbReference type="HAMAP" id="MF_00992">
    <property type="entry name" value="MqnC"/>
    <property type="match status" value="1"/>
</dbReference>
<dbReference type="GO" id="GO:0009234">
    <property type="term" value="P:menaquinone biosynthetic process"/>
    <property type="evidence" value="ECO:0007669"/>
    <property type="project" value="UniProtKB-UniRule"/>
</dbReference>
<dbReference type="GO" id="GO:0044689">
    <property type="term" value="F:7,8-didemethyl-8-hydroxy-5-deazariboflavin synthase activity"/>
    <property type="evidence" value="ECO:0007669"/>
    <property type="project" value="TreeGrafter"/>
</dbReference>
<dbReference type="InterPro" id="IPR022431">
    <property type="entry name" value="Cyclic_DHFL_synthase_mqnC"/>
</dbReference>
<dbReference type="SUPFAM" id="SSF102114">
    <property type="entry name" value="Radical SAM enzymes"/>
    <property type="match status" value="1"/>
</dbReference>
<dbReference type="InterPro" id="IPR058240">
    <property type="entry name" value="rSAM_sf"/>
</dbReference>
<evidence type="ECO:0000313" key="11">
    <source>
        <dbReference type="Proteomes" id="UP000019433"/>
    </source>
</evidence>
<comment type="cofactor">
    <cofactor evidence="6 7">
        <name>[4Fe-4S] cluster</name>
        <dbReference type="ChEBI" id="CHEBI:49883"/>
    </cofactor>
    <text evidence="6 7">Binds 1 [4Fe-4S] cluster. The cluster is coordinated with 3 cysteines and an exchangeable S-adenosyl-L-methionine.</text>
</comment>
<dbReference type="PROSITE" id="PS51918">
    <property type="entry name" value="RADICAL_SAM"/>
    <property type="match status" value="1"/>
</dbReference>
<accession>W8JG07</accession>
<evidence type="ECO:0000256" key="3">
    <source>
        <dbReference type="ARBA" id="ARBA00022723"/>
    </source>
</evidence>
<comment type="catalytic activity">
    <reaction evidence="6">
        <text>dehypoxanthine futalosine + S-adenosyl-L-methionine = cyclic dehypoxanthinylfutalosinate + 5'-deoxyadenosine + L-methionine + H(+)</text>
        <dbReference type="Rhea" id="RHEA:33083"/>
        <dbReference type="ChEBI" id="CHEBI:15378"/>
        <dbReference type="ChEBI" id="CHEBI:17319"/>
        <dbReference type="ChEBI" id="CHEBI:57844"/>
        <dbReference type="ChEBI" id="CHEBI:58864"/>
        <dbReference type="ChEBI" id="CHEBI:59789"/>
        <dbReference type="ChEBI" id="CHEBI:64270"/>
        <dbReference type="EC" id="1.21.98.1"/>
    </reaction>
</comment>
<feature type="binding site" evidence="6 7">
    <location>
        <position position="62"/>
    </location>
    <ligand>
        <name>[4Fe-4S] cluster</name>
        <dbReference type="ChEBI" id="CHEBI:49883"/>
        <note>4Fe-4S-S-AdoMet</note>
    </ligand>
</feature>
<dbReference type="InterPro" id="IPR020050">
    <property type="entry name" value="FO_synthase_su2"/>
</dbReference>
<evidence type="ECO:0000256" key="8">
    <source>
        <dbReference type="PIRSR" id="PIRSR004762-2"/>
    </source>
</evidence>
<dbReference type="PIRSF" id="PIRSF004762">
    <property type="entry name" value="CHP00423"/>
    <property type="match status" value="1"/>
</dbReference>
<dbReference type="GO" id="GO:0051539">
    <property type="term" value="F:4 iron, 4 sulfur cluster binding"/>
    <property type="evidence" value="ECO:0007669"/>
    <property type="project" value="UniProtKB-KW"/>
</dbReference>
<dbReference type="KEGG" id="cav:M832_06230"/>
<evidence type="ECO:0000256" key="5">
    <source>
        <dbReference type="ARBA" id="ARBA00023014"/>
    </source>
</evidence>
<comment type="similarity">
    <text evidence="6">Belongs to the radical SAM superfamily. MqnC family.</text>
</comment>
<sequence length="355" mass="40403">MVFMCAFPRISFNEGLELFRKSPLKDLQEIANSIRKQRYPDDRVTYVLDANPNYTNICKIDCSFCAFYRKPHSPDAYLLSFQEFSSLLHRYVGLGVKTVLLQGGVHPKIGIDYLEELVKITVRDFPQIHPHFFSAVEISHAARVSGISDEEALIRLWDAGQRTIPGGGAEILSEKVRKVISPKKMGPNGWIQFHKLAHHLGFRTTATMMFGHIETAEDILIHLDTLRQAQDENPGFYSFIPWSYKPGNTALGRKISHFAPPEMYYRILALSRIFLDNFDHIAASWFGEGKENGVRGLHYGADDFGGTIIDESVHKCTGWTIQSSEKEIRELITSEGFIPMERNTFYTTLSHPCKK</sequence>
<dbReference type="PANTHER" id="PTHR43076">
    <property type="entry name" value="FO SYNTHASE (COFH)"/>
    <property type="match status" value="1"/>
</dbReference>
<dbReference type="SFLD" id="SFLDG01064">
    <property type="entry name" value="F420__menaquinone_cofactor_bio"/>
    <property type="match status" value="1"/>
</dbReference>
<dbReference type="AlphaFoldDB" id="W8JG07"/>
<feature type="binding site" evidence="8">
    <location>
        <position position="170"/>
    </location>
    <ligand>
        <name>S-adenosyl-L-methionine</name>
        <dbReference type="ChEBI" id="CHEBI:59789"/>
    </ligand>
</feature>
<dbReference type="EMBL" id="CP006571">
    <property type="protein sequence ID" value="AHK63486.1"/>
    <property type="molecule type" value="Genomic_DNA"/>
</dbReference>
<evidence type="ECO:0000256" key="2">
    <source>
        <dbReference type="ARBA" id="ARBA00022691"/>
    </source>
</evidence>
<dbReference type="SFLD" id="SFLDS00029">
    <property type="entry name" value="Radical_SAM"/>
    <property type="match status" value="1"/>
</dbReference>
<feature type="binding site" evidence="8">
    <location>
        <position position="284"/>
    </location>
    <ligand>
        <name>(3R)-3-methyl-D-ornithine</name>
        <dbReference type="ChEBI" id="CHEBI:64642"/>
    </ligand>
</feature>
<dbReference type="InterPro" id="IPR007197">
    <property type="entry name" value="rSAM"/>
</dbReference>
<feature type="binding site" evidence="6 7">
    <location>
        <position position="58"/>
    </location>
    <ligand>
        <name>[4Fe-4S] cluster</name>
        <dbReference type="ChEBI" id="CHEBI:49883"/>
        <note>4Fe-4S-S-AdoMet</note>
    </ligand>
</feature>
<dbReference type="GO" id="GO:0046992">
    <property type="term" value="F:oxidoreductase activity, acting on X-H and Y-H to form an X-Y bond"/>
    <property type="evidence" value="ECO:0007669"/>
    <property type="project" value="UniProtKB-UniRule"/>
</dbReference>
<keyword evidence="1 6" id="KW-0004">4Fe-4S</keyword>
<keyword evidence="10" id="KW-0808">Transferase</keyword>
<protein>
    <recommendedName>
        <fullName evidence="6">Cyclic dehypoxanthine futalosine synthase</fullName>
        <shortName evidence="6">Cyclic DHFL synthase</shortName>
        <ecNumber evidence="6">1.21.98.1</ecNumber>
    </recommendedName>
    <alternativeName>
        <fullName evidence="6">Dehypoxanthine futalosine cyclase</fullName>
        <shortName evidence="6">DHFL cyclase</shortName>
    </alternativeName>
    <alternativeName>
        <fullName evidence="6">Menaquinone biosynthetic enzyme MqnC</fullName>
    </alternativeName>
</protein>
<dbReference type="EC" id="1.21.98.1" evidence="6"/>
<name>W8JG07_9CHLA</name>
<gene>
    <name evidence="10" type="primary">cofH1</name>
    <name evidence="6" type="synonym">mqnC</name>
    <name evidence="10" type="ORF">M832_06230</name>
</gene>
<keyword evidence="4 6" id="KW-0408">Iron</keyword>
<dbReference type="Proteomes" id="UP000019433">
    <property type="component" value="Chromosome"/>
</dbReference>
<keyword evidence="3 6" id="KW-0479">Metal-binding</keyword>
<dbReference type="PANTHER" id="PTHR43076:SF1">
    <property type="entry name" value="LIPOYL SYNTHASE 2"/>
    <property type="match status" value="1"/>
</dbReference>
<dbReference type="NCBIfam" id="TIGR03699">
    <property type="entry name" value="menaquin_MqnC"/>
    <property type="match status" value="1"/>
</dbReference>
<dbReference type="GO" id="GO:0016765">
    <property type="term" value="F:transferase activity, transferring alkyl or aryl (other than methyl) groups"/>
    <property type="evidence" value="ECO:0007669"/>
    <property type="project" value="InterPro"/>
</dbReference>
<dbReference type="InterPro" id="IPR013785">
    <property type="entry name" value="Aldolase_TIM"/>
</dbReference>
<keyword evidence="6" id="KW-0560">Oxidoreductase</keyword>
<feature type="binding site" evidence="8">
    <location>
        <position position="64"/>
    </location>
    <ligand>
        <name>S-adenosyl-L-methionine</name>
        <dbReference type="ChEBI" id="CHEBI:59789"/>
    </ligand>
</feature>
<dbReference type="CDD" id="cd01335">
    <property type="entry name" value="Radical_SAM"/>
    <property type="match status" value="1"/>
</dbReference>
<dbReference type="PATRIC" id="fig|1229831.3.peg.632"/>
<evidence type="ECO:0000256" key="6">
    <source>
        <dbReference type="HAMAP-Rule" id="MF_00992"/>
    </source>
</evidence>
<keyword evidence="5 6" id="KW-0411">Iron-sulfur</keyword>
<feature type="binding site" evidence="6 7">
    <location>
        <position position="65"/>
    </location>
    <ligand>
        <name>[4Fe-4S] cluster</name>
        <dbReference type="ChEBI" id="CHEBI:49883"/>
        <note>4Fe-4S-S-AdoMet</note>
    </ligand>
</feature>
<keyword evidence="2 6" id="KW-0949">S-adenosyl-L-methionine</keyword>
<comment type="pathway">
    <text evidence="6">Quinol/quinone metabolism; menaquinone biosynthesis.</text>
</comment>
<comment type="function">
    <text evidence="6">Radical SAM enzyme that catalyzes the cyclization of dehypoxanthine futalosine (DHFL) into cyclic dehypoxanthine futalosine (CDHFL), a step in the biosynthesis of menaquinone (MK, vitamin K2).</text>
</comment>